<dbReference type="Proteomes" id="UP000616151">
    <property type="component" value="Unassembled WGS sequence"/>
</dbReference>
<keyword evidence="2" id="KW-1185">Reference proteome</keyword>
<proteinExistence type="predicted"/>
<evidence type="ECO:0000313" key="1">
    <source>
        <dbReference type="EMBL" id="MBK1866430.1"/>
    </source>
</evidence>
<name>A0ACC5R1F0_9HYPH</name>
<gene>
    <name evidence="1" type="ORF">JHL16_08715</name>
</gene>
<accession>A0ACC5R1F0</accession>
<reference evidence="1" key="1">
    <citation type="submission" date="2021-01" db="EMBL/GenBank/DDBJ databases">
        <authorList>
            <person name="Sun Q."/>
        </authorList>
    </citation>
    <scope>NUCLEOTIDE SEQUENCE</scope>
    <source>
        <strain evidence="1">YIM B02566</strain>
    </source>
</reference>
<dbReference type="EMBL" id="JAENHL010000006">
    <property type="protein sequence ID" value="MBK1866430.1"/>
    <property type="molecule type" value="Genomic_DNA"/>
</dbReference>
<protein>
    <submittedName>
        <fullName evidence="1">DUF2950 domain-containing protein</fullName>
    </submittedName>
</protein>
<comment type="caution">
    <text evidence="1">The sequence shown here is derived from an EMBL/GenBank/DDBJ whole genome shotgun (WGS) entry which is preliminary data.</text>
</comment>
<evidence type="ECO:0000313" key="2">
    <source>
        <dbReference type="Proteomes" id="UP000616151"/>
    </source>
</evidence>
<sequence>MYRKSLLSLLTAALVVGTASLSVAWAATKSIERFIGAEPETFKEASEAVDAFKTKMSAKDIPGLAHLIGLNADEIAKTEDFDSRLSELQAAAKERVGVEEPAPDKRVIVLGHLLWPFPFPLVKSDKGWQFDTVGGLEEVLARRVGENELEAIGNCRNYIEAQQDYASDDRDGDNVLEFAQKLMSSEGEHDGLYWPSTGDEESPAGPFVVEAKLQGAQADQGYYGYRYRILKGQGKNIAGGQYDYVINGNMIAGYALVAWPVRYGETGIKTFVVSHHGTIYEKDLGPDTAKLAEQITRFNPDKSWEEVDD</sequence>
<organism evidence="1 2">
    <name type="scientific">Taklimakanibacter albus</name>
    <dbReference type="NCBI Taxonomy" id="2800327"/>
    <lineage>
        <taxon>Bacteria</taxon>
        <taxon>Pseudomonadati</taxon>
        <taxon>Pseudomonadota</taxon>
        <taxon>Alphaproteobacteria</taxon>
        <taxon>Hyphomicrobiales</taxon>
        <taxon>Aestuariivirgaceae</taxon>
        <taxon>Taklimakanibacter</taxon>
    </lineage>
</organism>